<organism evidence="1 2">
    <name type="scientific">Candidatus Methanomarinus sp</name>
    <dbReference type="NCBI Taxonomy" id="3386244"/>
    <lineage>
        <taxon>Archaea</taxon>
        <taxon>Methanobacteriati</taxon>
        <taxon>Methanobacteriota</taxon>
        <taxon>Stenosarchaea group</taxon>
        <taxon>Methanomicrobia</taxon>
        <taxon>Methanosarcinales</taxon>
        <taxon>ANME-2 cluster</taxon>
        <taxon>Candidatus Methanocomedenaceae</taxon>
        <taxon>Candidatus Methanomarinus</taxon>
    </lineage>
</organism>
<reference evidence="1" key="1">
    <citation type="submission" date="2018-09" db="EMBL/GenBank/DDBJ databases">
        <title>A genomic encyclopedia of anaerobic methanotrophic archaea.</title>
        <authorList>
            <person name="Skennerton C.T."/>
            <person name="Chadwick G.L."/>
            <person name="Laso-Perez R."/>
            <person name="Leu A.O."/>
            <person name="Speth D.R."/>
            <person name="Yu H."/>
            <person name="Morgan-Lang C."/>
            <person name="Hatzenpichler R."/>
            <person name="Goudeau D."/>
            <person name="Malmstrom R."/>
            <person name="Woyke T."/>
            <person name="Hallam S."/>
            <person name="Tyson G.W."/>
            <person name="Wegener G."/>
            <person name="Boetius A."/>
            <person name="Orphan V.J."/>
        </authorList>
    </citation>
    <scope>NUCLEOTIDE SEQUENCE</scope>
    <source>
        <strain evidence="1">CONS3730D10UFb2</strain>
    </source>
</reference>
<dbReference type="EMBL" id="QYBA01000122">
    <property type="protein sequence ID" value="TKY91841.1"/>
    <property type="molecule type" value="Genomic_DNA"/>
</dbReference>
<accession>A0AC61SAZ2</accession>
<proteinExistence type="predicted"/>
<name>A0AC61SAZ2_9EURY</name>
<protein>
    <submittedName>
        <fullName evidence="1">RNA-processing protein</fullName>
    </submittedName>
</protein>
<sequence length="178" mass="19872">MIKTRSTFVKVPMDRVGVIIGPEGNVKQLIEQKSATILDVDSKTGSIEIKDPKDPLLAMQTVDVIKAIGRGFNPDKAMRLFDDDLLTLEIMDLSQIADTPKELKRLKGRIIGKSGKSREIFENMTETQISVMGKTVSILGHTDRILVVRTGIEMLINGSPHGPVFSYLEKKRRELQLQ</sequence>
<evidence type="ECO:0000313" key="2">
    <source>
        <dbReference type="Proteomes" id="UP000315423"/>
    </source>
</evidence>
<dbReference type="Proteomes" id="UP000315423">
    <property type="component" value="Unassembled WGS sequence"/>
</dbReference>
<gene>
    <name evidence="1" type="ORF">C5S46_03755</name>
</gene>
<comment type="caution">
    <text evidence="1">The sequence shown here is derived from an EMBL/GenBank/DDBJ whole genome shotgun (WGS) entry which is preliminary data.</text>
</comment>
<evidence type="ECO:0000313" key="1">
    <source>
        <dbReference type="EMBL" id="TKY91841.1"/>
    </source>
</evidence>